<dbReference type="InterPro" id="IPR024077">
    <property type="entry name" value="Neurolysin/TOP_dom2"/>
</dbReference>
<comment type="subcellular location">
    <subcellularLocation>
        <location evidence="1">Cytoplasm</location>
    </subcellularLocation>
</comment>
<evidence type="ECO:0000313" key="12">
    <source>
        <dbReference type="Proteomes" id="UP000256645"/>
    </source>
</evidence>
<dbReference type="SUPFAM" id="SSF55486">
    <property type="entry name" value="Metalloproteases ('zincins'), catalytic domain"/>
    <property type="match status" value="1"/>
</dbReference>
<dbReference type="OrthoDB" id="534666at2759"/>
<dbReference type="Gene3D" id="3.40.390.10">
    <property type="entry name" value="Collagenase (Catalytic Domain)"/>
    <property type="match status" value="1"/>
</dbReference>
<dbReference type="GO" id="GO:0046872">
    <property type="term" value="F:metal ion binding"/>
    <property type="evidence" value="ECO:0007669"/>
    <property type="project" value="UniProtKB-UniRule"/>
</dbReference>
<evidence type="ECO:0000259" key="10">
    <source>
        <dbReference type="Pfam" id="PF01432"/>
    </source>
</evidence>
<dbReference type="InterPro" id="IPR045090">
    <property type="entry name" value="Pept_M3A_M3B"/>
</dbReference>
<dbReference type="PANTHER" id="PTHR11804">
    <property type="entry name" value="PROTEASE M3 THIMET OLIGOPEPTIDASE-RELATED"/>
    <property type="match status" value="1"/>
</dbReference>
<evidence type="ECO:0000256" key="8">
    <source>
        <dbReference type="ARBA" id="ARBA00023049"/>
    </source>
</evidence>
<dbReference type="FunFam" id="3.40.390.10:FF:000006">
    <property type="entry name" value="Thimet oligopeptidase 1"/>
    <property type="match status" value="1"/>
</dbReference>
<name>A0A3D8RV08_9HELO</name>
<evidence type="ECO:0000256" key="3">
    <source>
        <dbReference type="ARBA" id="ARBA00022490"/>
    </source>
</evidence>
<dbReference type="CDD" id="cd06455">
    <property type="entry name" value="M3A_TOP"/>
    <property type="match status" value="1"/>
</dbReference>
<keyword evidence="7 9" id="KW-0862">Zinc</keyword>
<evidence type="ECO:0000256" key="9">
    <source>
        <dbReference type="RuleBase" id="RU003435"/>
    </source>
</evidence>
<dbReference type="Pfam" id="PF01432">
    <property type="entry name" value="Peptidase_M3"/>
    <property type="match status" value="1"/>
</dbReference>
<feature type="domain" description="Peptidase M3A/M3B catalytic" evidence="10">
    <location>
        <begin position="219"/>
        <end position="710"/>
    </location>
</feature>
<dbReference type="GO" id="GO:0004222">
    <property type="term" value="F:metalloendopeptidase activity"/>
    <property type="evidence" value="ECO:0007669"/>
    <property type="project" value="InterPro"/>
</dbReference>
<dbReference type="GO" id="GO:0005758">
    <property type="term" value="C:mitochondrial intermembrane space"/>
    <property type="evidence" value="ECO:0007669"/>
    <property type="project" value="TreeGrafter"/>
</dbReference>
<evidence type="ECO:0000256" key="2">
    <source>
        <dbReference type="ARBA" id="ARBA00006040"/>
    </source>
</evidence>
<dbReference type="GO" id="GO:0006518">
    <property type="term" value="P:peptide metabolic process"/>
    <property type="evidence" value="ECO:0007669"/>
    <property type="project" value="TreeGrafter"/>
</dbReference>
<comment type="similarity">
    <text evidence="2 9">Belongs to the peptidase M3 family.</text>
</comment>
<keyword evidence="3" id="KW-0963">Cytoplasm</keyword>
<reference evidence="11 12" key="1">
    <citation type="journal article" date="2018" name="IMA Fungus">
        <title>IMA Genome-F 9: Draft genome sequence of Annulohypoxylon stygium, Aspergillus mulundensis, Berkeleyomyces basicola (syn. Thielaviopsis basicola), Ceratocystis smalleyi, two Cercospora beticola strains, Coleophoma cylindrospora, Fusarium fracticaudum, Phialophora cf. hyalina, and Morchella septimelata.</title>
        <authorList>
            <person name="Wingfield B.D."/>
            <person name="Bills G.F."/>
            <person name="Dong Y."/>
            <person name="Huang W."/>
            <person name="Nel W.J."/>
            <person name="Swalarsk-Parry B.S."/>
            <person name="Vaghefi N."/>
            <person name="Wilken P.M."/>
            <person name="An Z."/>
            <person name="de Beer Z.W."/>
            <person name="De Vos L."/>
            <person name="Chen L."/>
            <person name="Duong T.A."/>
            <person name="Gao Y."/>
            <person name="Hammerbacher A."/>
            <person name="Kikkert J.R."/>
            <person name="Li Y."/>
            <person name="Li H."/>
            <person name="Li K."/>
            <person name="Li Q."/>
            <person name="Liu X."/>
            <person name="Ma X."/>
            <person name="Naidoo K."/>
            <person name="Pethybridge S.J."/>
            <person name="Sun J."/>
            <person name="Steenkamp E.T."/>
            <person name="van der Nest M.A."/>
            <person name="van Wyk S."/>
            <person name="Wingfield M.J."/>
            <person name="Xiong C."/>
            <person name="Yue Q."/>
            <person name="Zhang X."/>
        </authorList>
    </citation>
    <scope>NUCLEOTIDE SEQUENCE [LARGE SCALE GENOMIC DNA]</scope>
    <source>
        <strain evidence="11 12">BP6252</strain>
    </source>
</reference>
<dbReference type="Proteomes" id="UP000256645">
    <property type="component" value="Unassembled WGS sequence"/>
</dbReference>
<evidence type="ECO:0000313" key="11">
    <source>
        <dbReference type="EMBL" id="RDW77780.1"/>
    </source>
</evidence>
<evidence type="ECO:0000256" key="4">
    <source>
        <dbReference type="ARBA" id="ARBA00022670"/>
    </source>
</evidence>
<keyword evidence="12" id="KW-1185">Reference proteome</keyword>
<dbReference type="Gene3D" id="1.20.1050.40">
    <property type="entry name" value="Endopeptidase. Chain P, domain 1"/>
    <property type="match status" value="1"/>
</dbReference>
<dbReference type="GO" id="GO:0006508">
    <property type="term" value="P:proteolysis"/>
    <property type="evidence" value="ECO:0007669"/>
    <property type="project" value="UniProtKB-KW"/>
</dbReference>
<proteinExistence type="inferred from homology"/>
<evidence type="ECO:0000256" key="6">
    <source>
        <dbReference type="ARBA" id="ARBA00022801"/>
    </source>
</evidence>
<dbReference type="InterPro" id="IPR024079">
    <property type="entry name" value="MetalloPept_cat_dom_sf"/>
</dbReference>
<dbReference type="Gene3D" id="1.10.1370.10">
    <property type="entry name" value="Neurolysin, domain 3"/>
    <property type="match status" value="1"/>
</dbReference>
<evidence type="ECO:0000256" key="1">
    <source>
        <dbReference type="ARBA" id="ARBA00004496"/>
    </source>
</evidence>
<keyword evidence="5 9" id="KW-0479">Metal-binding</keyword>
<keyword evidence="8 9" id="KW-0482">Metalloprotease</keyword>
<organism evidence="11 12">
    <name type="scientific">Coleophoma cylindrospora</name>
    <dbReference type="NCBI Taxonomy" id="1849047"/>
    <lineage>
        <taxon>Eukaryota</taxon>
        <taxon>Fungi</taxon>
        <taxon>Dikarya</taxon>
        <taxon>Ascomycota</taxon>
        <taxon>Pezizomycotina</taxon>
        <taxon>Leotiomycetes</taxon>
        <taxon>Helotiales</taxon>
        <taxon>Dermateaceae</taxon>
        <taxon>Coleophoma</taxon>
    </lineage>
</organism>
<accession>A0A3D8RV08</accession>
<sequence length="716" mass="81445">MQKPPQAPPLFNGTATSIVADARALIENMRKVQDQLVQAVRPDHATFANVIQPLANAENALHAQSHILGFYTDVSPDPKLRDASAEAQRLFNDFAIESVMREELFLLVDAALGKQEDLEVESKQLLIKQHKEYLRNGLKLAAGPTRARFAEIQKRLSMLCLEFRKNQSKEAGGFWATPQQLDGISNEIISDLEKGTGENEGKLRLTFEFHHLIPAQMFAKDGETRKRCTLGYENKCNENIPIFKEVMLLRDEAARLLGYPNHASFRIEEKMAKTPETVNTFLEDLRLRLASGGQKELQNLIQLKRADFESRNEPFDGRFFLWDLPFYKQIMLEQQFSIDQQKIAEYFPLQTSIDGMLEIFQHLFGLAFVEIDGDKRNDLAESGNGGELVWHEDVQLFAVWDDAKEGGGFLGYLYLDLFPRDGKYGTPANFNLQPGFCRADGTRHYPSTALVCSFTKPTAETPSLLRHDELVTLFHELGHGIHDLVSKTLYARFHGTMTVIDFGEAPSQMLENWCWTPSTLKSLSRHYSSLSPRYLETWKAKSNGGEPVPPVQIPDEVINKLIRTRHVNGALFQLRVLQFSIFDMMVHEPTSPEALERMNMSVEYNKLRKDLMKIDGPEVLGEGYEWGHGEGNFGHVMGDYDAGYYGYLYSQVFADDIFHTVFQADPMNAQEGRRYRYGILEKGGSQDEMKTVMDFLGRQPSPDAFYRELDLVEPPA</sequence>
<dbReference type="InterPro" id="IPR001567">
    <property type="entry name" value="Pept_M3A_M3B_dom"/>
</dbReference>
<evidence type="ECO:0000256" key="5">
    <source>
        <dbReference type="ARBA" id="ARBA00022723"/>
    </source>
</evidence>
<comment type="cofactor">
    <cofactor evidence="9">
        <name>Zn(2+)</name>
        <dbReference type="ChEBI" id="CHEBI:29105"/>
    </cofactor>
    <text evidence="9">Binds 1 zinc ion.</text>
</comment>
<dbReference type="FunFam" id="1.20.1050.40:FF:000001">
    <property type="entry name" value="Thimet oligopeptidase 1"/>
    <property type="match status" value="1"/>
</dbReference>
<protein>
    <recommendedName>
        <fullName evidence="10">Peptidase M3A/M3B catalytic domain-containing protein</fullName>
    </recommendedName>
</protein>
<evidence type="ECO:0000256" key="7">
    <source>
        <dbReference type="ARBA" id="ARBA00022833"/>
    </source>
</evidence>
<comment type="caution">
    <text evidence="11">The sequence shown here is derived from an EMBL/GenBank/DDBJ whole genome shotgun (WGS) entry which is preliminary data.</text>
</comment>
<dbReference type="PANTHER" id="PTHR11804:SF84">
    <property type="entry name" value="SACCHAROLYSIN"/>
    <property type="match status" value="1"/>
</dbReference>
<keyword evidence="4 9" id="KW-0645">Protease</keyword>
<dbReference type="AlphaFoldDB" id="A0A3D8RV08"/>
<dbReference type="EMBL" id="PDLM01000005">
    <property type="protein sequence ID" value="RDW77780.1"/>
    <property type="molecule type" value="Genomic_DNA"/>
</dbReference>
<dbReference type="InterPro" id="IPR024080">
    <property type="entry name" value="Neurolysin/TOP_N"/>
</dbReference>
<keyword evidence="6 9" id="KW-0378">Hydrolase</keyword>
<gene>
    <name evidence="11" type="ORF">BP6252_05833</name>
</gene>